<dbReference type="GeneID" id="805271"/>
<dbReference type="RefSeq" id="NP_696980.1">
    <property type="nucleotide sequence ID" value="NC_004309.1"/>
</dbReference>
<proteinExistence type="predicted"/>
<organism evidence="1">
    <name type="scientific">Monosiga brevicollis</name>
    <name type="common">Choanoflagellate</name>
    <dbReference type="NCBI Taxonomy" id="81824"/>
    <lineage>
        <taxon>Eukaryota</taxon>
        <taxon>Choanoflagellata</taxon>
        <taxon>Craspedida</taxon>
        <taxon>Salpingoecidae</taxon>
        <taxon>Monosiga</taxon>
    </lineage>
</organism>
<dbReference type="AlphaFoldDB" id="Q8HIT3"/>
<gene>
    <name evidence="1" type="primary">orf269</name>
</gene>
<keyword evidence="1" id="KW-0496">Mitochondrion</keyword>
<sequence length="269" mass="32078">MAKKINPNRFRLGSKFLWWSISYLNLQNKGYRKIGRELLHNDLLIRKYIENVNKSFNILTSDIVISRKPLLKNNLNINKRSNIFDQLIKNNKKSNKKYINYCNLYFNNNNNTNINFNNFNNINSNSYINNEHIEISYLIKLCDNNVASNNLLLNLDNNKFKQIKQNIENNLYLDLLRKINFYQLKNIFKYSQIIFIKKISINNVNLLVYYLLNEILNNINHINYNIKLNIKEAPKITSNNKLLANYISLELYQKPNQHKSILLKTLRNL</sequence>
<protein>
    <submittedName>
        <fullName evidence="1">Orf269</fullName>
    </submittedName>
</protein>
<name>Q8HIT3_MONBE</name>
<accession>Q8HIT3</accession>
<geneLocation type="mitochondrion" evidence="1"/>
<reference evidence="1" key="2">
    <citation type="submission" date="2000-06" db="EMBL/GenBank/DDBJ databases">
        <authorList>
            <person name="Lang F.B."/>
            <person name="Bullerwell C."/>
        </authorList>
    </citation>
    <scope>NUCLEOTIDE SEQUENCE</scope>
    <source>
        <strain evidence="1">ATCC 50154</strain>
    </source>
</reference>
<dbReference type="EMBL" id="AF538053">
    <property type="protein sequence ID" value="AAN28351.1"/>
    <property type="molecule type" value="Genomic_DNA"/>
</dbReference>
<reference evidence="1" key="1">
    <citation type="journal article" date="2000" name="Trends Biochem. Sci.">
        <title>A novel motif for identifying rps3 homologs in fungal mitochondrial genomes.</title>
        <authorList>
            <person name="Bullerwell C.E."/>
            <person name="Burger G."/>
            <person name="Lang B.F."/>
        </authorList>
    </citation>
    <scope>NUCLEOTIDE SEQUENCE</scope>
    <source>
        <strain evidence="1">ATCC 50154</strain>
    </source>
</reference>
<reference evidence="1" key="3">
    <citation type="journal article" date="2002" name="Curr. Biol.">
        <title>The closest unicellular relatives of animals.</title>
        <authorList>
            <person name="Lang B.F."/>
            <person name="O'Kelly C."/>
            <person name="Nerad T."/>
            <person name="Gray M.W."/>
            <person name="Burger G."/>
        </authorList>
    </citation>
    <scope>NUCLEOTIDE SEQUENCE</scope>
    <source>
        <strain evidence="1">ATCC 50154</strain>
    </source>
</reference>
<evidence type="ECO:0000313" key="1">
    <source>
        <dbReference type="EMBL" id="AAN28351.1"/>
    </source>
</evidence>
<dbReference type="InParanoid" id="Q8HIT3"/>